<name>A0A5S5C3E4_9BACL</name>
<keyword evidence="3" id="KW-1185">Reference proteome</keyword>
<dbReference type="RefSeq" id="WP_148930371.1">
    <property type="nucleotide sequence ID" value="NZ_VNHS01000006.1"/>
</dbReference>
<protein>
    <submittedName>
        <fullName evidence="2">Putative nucleotidyltransferase with HDIG domain</fullName>
    </submittedName>
</protein>
<comment type="caution">
    <text evidence="2">The sequence shown here is derived from an EMBL/GenBank/DDBJ whole genome shotgun (WGS) entry which is preliminary data.</text>
</comment>
<accession>A0A5S5C3E4</accession>
<organism evidence="2 3">
    <name type="scientific">Paenibacillus methanolicus</name>
    <dbReference type="NCBI Taxonomy" id="582686"/>
    <lineage>
        <taxon>Bacteria</taxon>
        <taxon>Bacillati</taxon>
        <taxon>Bacillota</taxon>
        <taxon>Bacilli</taxon>
        <taxon>Bacillales</taxon>
        <taxon>Paenibacillaceae</taxon>
        <taxon>Paenibacillus</taxon>
    </lineage>
</organism>
<dbReference type="PANTHER" id="PTHR43155">
    <property type="entry name" value="CYCLIC DI-GMP PHOSPHODIESTERASE PA4108-RELATED"/>
    <property type="match status" value="1"/>
</dbReference>
<evidence type="ECO:0000313" key="3">
    <source>
        <dbReference type="Proteomes" id="UP000323257"/>
    </source>
</evidence>
<evidence type="ECO:0000259" key="1">
    <source>
        <dbReference type="PROSITE" id="PS51832"/>
    </source>
</evidence>
<proteinExistence type="predicted"/>
<dbReference type="InterPro" id="IPR003607">
    <property type="entry name" value="HD/PDEase_dom"/>
</dbReference>
<feature type="domain" description="HD-GYP" evidence="1">
    <location>
        <begin position="7"/>
        <end position="200"/>
    </location>
</feature>
<keyword evidence="2" id="KW-0808">Transferase</keyword>
<dbReference type="EMBL" id="VNHS01000006">
    <property type="protein sequence ID" value="TYP73945.1"/>
    <property type="molecule type" value="Genomic_DNA"/>
</dbReference>
<dbReference type="PANTHER" id="PTHR43155:SF2">
    <property type="entry name" value="CYCLIC DI-GMP PHOSPHODIESTERASE PA4108"/>
    <property type="match status" value="1"/>
</dbReference>
<dbReference type="CDD" id="cd00077">
    <property type="entry name" value="HDc"/>
    <property type="match status" value="1"/>
</dbReference>
<dbReference type="SUPFAM" id="SSF109604">
    <property type="entry name" value="HD-domain/PDEase-like"/>
    <property type="match status" value="1"/>
</dbReference>
<evidence type="ECO:0000313" key="2">
    <source>
        <dbReference type="EMBL" id="TYP73945.1"/>
    </source>
</evidence>
<dbReference type="InterPro" id="IPR006675">
    <property type="entry name" value="HDIG_dom"/>
</dbReference>
<dbReference type="OrthoDB" id="9759601at2"/>
<dbReference type="InterPro" id="IPR037522">
    <property type="entry name" value="HD_GYP_dom"/>
</dbReference>
<dbReference type="Pfam" id="PF13487">
    <property type="entry name" value="HD_5"/>
    <property type="match status" value="1"/>
</dbReference>
<dbReference type="SMART" id="SM00471">
    <property type="entry name" value="HDc"/>
    <property type="match status" value="1"/>
</dbReference>
<gene>
    <name evidence="2" type="ORF">BCM02_106224</name>
</gene>
<dbReference type="PROSITE" id="PS51832">
    <property type="entry name" value="HD_GYP"/>
    <property type="match status" value="1"/>
</dbReference>
<sequence>MSGLRMSMEVVDPEILSLLARLEQHDTGTYAHSMRVAEYCDWFAGHLNMRRTDRARFVYSALLHDIGKLRIPSEMLNKNSRLTDEEWHEIRNHPLYGMEFVRELADRNIVLPDVITMHHENTDGTGYPFNSRTLELPAQVRIIRVIDSFDAMTSNRNYQLVKTVDEALDELIRCEGTLYDPEIVRLFCAQIQNGTHSSSQ</sequence>
<dbReference type="GO" id="GO:0016740">
    <property type="term" value="F:transferase activity"/>
    <property type="evidence" value="ECO:0007669"/>
    <property type="project" value="UniProtKB-KW"/>
</dbReference>
<reference evidence="2 3" key="1">
    <citation type="submission" date="2019-07" db="EMBL/GenBank/DDBJ databases">
        <title>Genomic Encyclopedia of Type Strains, Phase III (KMG-III): the genomes of soil and plant-associated and newly described type strains.</title>
        <authorList>
            <person name="Whitman W."/>
        </authorList>
    </citation>
    <scope>NUCLEOTIDE SEQUENCE [LARGE SCALE GENOMIC DNA]</scope>
    <source>
        <strain evidence="2 3">BL24</strain>
    </source>
</reference>
<dbReference type="AlphaFoldDB" id="A0A5S5C3E4"/>
<dbReference type="Gene3D" id="1.10.3210.10">
    <property type="entry name" value="Hypothetical protein af1432"/>
    <property type="match status" value="1"/>
</dbReference>
<dbReference type="Proteomes" id="UP000323257">
    <property type="component" value="Unassembled WGS sequence"/>
</dbReference>
<dbReference type="NCBIfam" id="TIGR00277">
    <property type="entry name" value="HDIG"/>
    <property type="match status" value="1"/>
</dbReference>